<keyword evidence="3" id="KW-1185">Reference proteome</keyword>
<reference evidence="2" key="1">
    <citation type="journal article" date="2021" name="Front. Microbiol.">
        <title>Comprehensive Comparative Genomics and Phenotyping of Methylobacterium Species.</title>
        <authorList>
            <person name="Alessa O."/>
            <person name="Ogura Y."/>
            <person name="Fujitani Y."/>
            <person name="Takami H."/>
            <person name="Hayashi T."/>
            <person name="Sahin N."/>
            <person name="Tani A."/>
        </authorList>
    </citation>
    <scope>NUCLEOTIDE SEQUENCE</scope>
    <source>
        <strain evidence="2">DSM 17168</strain>
    </source>
</reference>
<comment type="caution">
    <text evidence="2">The sequence shown here is derived from an EMBL/GenBank/DDBJ whole genome shotgun (WGS) entry which is preliminary data.</text>
</comment>
<feature type="signal peptide" evidence="1">
    <location>
        <begin position="1"/>
        <end position="24"/>
    </location>
</feature>
<dbReference type="RefSeq" id="WP_238237609.1">
    <property type="nucleotide sequence ID" value="NZ_BPQQ01000048.1"/>
</dbReference>
<proteinExistence type="predicted"/>
<feature type="chain" id="PRO_5046968400" evidence="1">
    <location>
        <begin position="25"/>
        <end position="74"/>
    </location>
</feature>
<evidence type="ECO:0000313" key="3">
    <source>
        <dbReference type="Proteomes" id="UP001055153"/>
    </source>
</evidence>
<sequence>MKPVLILLGLTAGLLTLTPSPADAVVCARGVYRAGCVGPGGSVAVRRGVYGPRRVVVRRGGYVGPRRTTVYRRR</sequence>
<gene>
    <name evidence="2" type="ORF">GMJLKIPL_4099</name>
</gene>
<evidence type="ECO:0000313" key="2">
    <source>
        <dbReference type="EMBL" id="GJE02155.1"/>
    </source>
</evidence>
<keyword evidence="1" id="KW-0732">Signal</keyword>
<organism evidence="2 3">
    <name type="scientific">Methylobacterium isbiliense</name>
    <dbReference type="NCBI Taxonomy" id="315478"/>
    <lineage>
        <taxon>Bacteria</taxon>
        <taxon>Pseudomonadati</taxon>
        <taxon>Pseudomonadota</taxon>
        <taxon>Alphaproteobacteria</taxon>
        <taxon>Hyphomicrobiales</taxon>
        <taxon>Methylobacteriaceae</taxon>
        <taxon>Methylobacterium</taxon>
    </lineage>
</organism>
<reference evidence="2" key="2">
    <citation type="submission" date="2021-08" db="EMBL/GenBank/DDBJ databases">
        <authorList>
            <person name="Tani A."/>
            <person name="Ola A."/>
            <person name="Ogura Y."/>
            <person name="Katsura K."/>
            <person name="Hayashi T."/>
        </authorList>
    </citation>
    <scope>NUCLEOTIDE SEQUENCE</scope>
    <source>
        <strain evidence="2">DSM 17168</strain>
    </source>
</reference>
<accession>A0ABQ4SI24</accession>
<name>A0ABQ4SI24_9HYPH</name>
<dbReference type="EMBL" id="BPQQ01000048">
    <property type="protein sequence ID" value="GJE02155.1"/>
    <property type="molecule type" value="Genomic_DNA"/>
</dbReference>
<dbReference type="Proteomes" id="UP001055153">
    <property type="component" value="Unassembled WGS sequence"/>
</dbReference>
<protein>
    <submittedName>
        <fullName evidence="2">Uncharacterized protein</fullName>
    </submittedName>
</protein>
<evidence type="ECO:0000256" key="1">
    <source>
        <dbReference type="SAM" id="SignalP"/>
    </source>
</evidence>